<feature type="region of interest" description="Disordered" evidence="1">
    <location>
        <begin position="57"/>
        <end position="80"/>
    </location>
</feature>
<organism evidence="2 3">
    <name type="scientific">Mumia zhuanghuii</name>
    <dbReference type="NCBI Taxonomy" id="2585211"/>
    <lineage>
        <taxon>Bacteria</taxon>
        <taxon>Bacillati</taxon>
        <taxon>Actinomycetota</taxon>
        <taxon>Actinomycetes</taxon>
        <taxon>Propionibacteriales</taxon>
        <taxon>Nocardioidaceae</taxon>
        <taxon>Mumia</taxon>
    </lineage>
</organism>
<evidence type="ECO:0000256" key="1">
    <source>
        <dbReference type="SAM" id="MobiDB-lite"/>
    </source>
</evidence>
<comment type="caution">
    <text evidence="2">The sequence shown here is derived from an EMBL/GenBank/DDBJ whole genome shotgun (WGS) entry which is preliminary data.</text>
</comment>
<sequence length="80" mass="9690">MDHQAERALLLSRDYHVEEQMDPKRRRRRKGMDDYQTRVLADGRDRWRCLAYQRTQASAATACEPPTRDQQHPHDEKQRR</sequence>
<dbReference type="AlphaFoldDB" id="A0A5C4MDX9"/>
<evidence type="ECO:0000313" key="3">
    <source>
        <dbReference type="Proteomes" id="UP000306740"/>
    </source>
</evidence>
<dbReference type="RefSeq" id="WP_139107165.1">
    <property type="nucleotide sequence ID" value="NZ_VDFR01000206.1"/>
</dbReference>
<proteinExistence type="predicted"/>
<accession>A0A5C4MDX9</accession>
<name>A0A5C4MDX9_9ACTN</name>
<evidence type="ECO:0000313" key="2">
    <source>
        <dbReference type="EMBL" id="TNC31276.1"/>
    </source>
</evidence>
<feature type="compositionally biased region" description="Basic and acidic residues" evidence="1">
    <location>
        <begin position="66"/>
        <end position="80"/>
    </location>
</feature>
<dbReference type="EMBL" id="VDFR01000206">
    <property type="protein sequence ID" value="TNC31276.1"/>
    <property type="molecule type" value="Genomic_DNA"/>
</dbReference>
<protein>
    <submittedName>
        <fullName evidence="2">Uncharacterized protein</fullName>
    </submittedName>
</protein>
<gene>
    <name evidence="2" type="ORF">FHE65_31885</name>
</gene>
<dbReference type="Proteomes" id="UP000306740">
    <property type="component" value="Unassembled WGS sequence"/>
</dbReference>
<reference evidence="2 3" key="1">
    <citation type="submission" date="2019-05" db="EMBL/GenBank/DDBJ databases">
        <title>Mumia sp. nov., isolated from the intestinal contents of plateau pika (Ochotona curzoniae) in the Qinghai-Tibet plateau of China.</title>
        <authorList>
            <person name="Tian Z."/>
        </authorList>
    </citation>
    <scope>NUCLEOTIDE SEQUENCE [LARGE SCALE GENOMIC DNA]</scope>
    <source>
        <strain evidence="3">527</strain>
    </source>
</reference>